<name>A0A9W9PYD0_9EURO</name>
<evidence type="ECO:0000313" key="2">
    <source>
        <dbReference type="Proteomes" id="UP001147746"/>
    </source>
</evidence>
<gene>
    <name evidence="1" type="ORF">N7476_004622</name>
</gene>
<accession>A0A9W9PYD0</accession>
<dbReference type="AlphaFoldDB" id="A0A9W9PYD0"/>
<dbReference type="SUPFAM" id="SSF52540">
    <property type="entry name" value="P-loop containing nucleoside triphosphate hydrolases"/>
    <property type="match status" value="1"/>
</dbReference>
<dbReference type="InterPro" id="IPR027417">
    <property type="entry name" value="P-loop_NTPase"/>
</dbReference>
<dbReference type="EMBL" id="JAPZBO010000004">
    <property type="protein sequence ID" value="KAJ5318202.1"/>
    <property type="molecule type" value="Genomic_DNA"/>
</dbReference>
<reference evidence="1" key="1">
    <citation type="submission" date="2022-12" db="EMBL/GenBank/DDBJ databases">
        <authorList>
            <person name="Petersen C."/>
        </authorList>
    </citation>
    <scope>NUCLEOTIDE SEQUENCE</scope>
    <source>
        <strain evidence="1">IBT 21472</strain>
    </source>
</reference>
<organism evidence="1 2">
    <name type="scientific">Penicillium atrosanguineum</name>
    <dbReference type="NCBI Taxonomy" id="1132637"/>
    <lineage>
        <taxon>Eukaryota</taxon>
        <taxon>Fungi</taxon>
        <taxon>Dikarya</taxon>
        <taxon>Ascomycota</taxon>
        <taxon>Pezizomycotina</taxon>
        <taxon>Eurotiomycetes</taxon>
        <taxon>Eurotiomycetidae</taxon>
        <taxon>Eurotiales</taxon>
        <taxon>Aspergillaceae</taxon>
        <taxon>Penicillium</taxon>
    </lineage>
</organism>
<keyword evidence="2" id="KW-1185">Reference proteome</keyword>
<evidence type="ECO:0000313" key="1">
    <source>
        <dbReference type="EMBL" id="KAJ5318202.1"/>
    </source>
</evidence>
<reference evidence="1" key="2">
    <citation type="journal article" date="2023" name="IMA Fungus">
        <title>Comparative genomic study of the Penicillium genus elucidates a diverse pangenome and 15 lateral gene transfer events.</title>
        <authorList>
            <person name="Petersen C."/>
            <person name="Sorensen T."/>
            <person name="Nielsen M.R."/>
            <person name="Sondergaard T.E."/>
            <person name="Sorensen J.L."/>
            <person name="Fitzpatrick D.A."/>
            <person name="Frisvad J.C."/>
            <person name="Nielsen K.L."/>
        </authorList>
    </citation>
    <scope>NUCLEOTIDE SEQUENCE</scope>
    <source>
        <strain evidence="1">IBT 21472</strain>
    </source>
</reference>
<sequence length="471" mass="52958">MVTKFMVHGTASPMEWMMDLRRYRLKIHYNTPAAGHIGWGNGDELSYKTMRFTMGAFRGFIHGLTASARQLMVNQILRCRPDQIPVIPWDRMADDFNQPKAGWSFCRMSARRGPSMGPGGWWTGIDAIQRFFGFVNDFKEKLAIYVHIIAGQPPRGPELLSIRHRNSAAGGHRNVFIEDGLVAFITRYHKGFYASGDTKVIHRYVPRAVGELVVWYLWLVLPFVEILQAYHEEAYRVDAVPDTHATKIWGVDAGSGREWTPTRVTDVMVRESKMRLHNGLSLSAYRDVAIAISRKYFGSTKAFPHNVREDGTEVISDDDENEDDMDDDQWVRHIADLQAAHTTHMAEMVYGRMMSQQQGTTAGRQAGFRNSSVHWHDFLGYDIKDVPSGVLVETTNITEALQRMTGDATMQFRGIQGAAINAIQRGDSWVVAVMPTGGGKSILFMLPADDTRPPGFHASSGRVIAIPTTRP</sequence>
<proteinExistence type="predicted"/>
<comment type="caution">
    <text evidence="1">The sequence shown here is derived from an EMBL/GenBank/DDBJ whole genome shotgun (WGS) entry which is preliminary data.</text>
</comment>
<dbReference type="Proteomes" id="UP001147746">
    <property type="component" value="Unassembled WGS sequence"/>
</dbReference>
<protein>
    <submittedName>
        <fullName evidence="1">Uncharacterized protein</fullName>
    </submittedName>
</protein>
<dbReference type="Gene3D" id="3.40.50.300">
    <property type="entry name" value="P-loop containing nucleotide triphosphate hydrolases"/>
    <property type="match status" value="1"/>
</dbReference>